<comment type="similarity">
    <text evidence="2">Belongs to the NPC2 family.</text>
</comment>
<dbReference type="InterPro" id="IPR036846">
    <property type="entry name" value="GM2-AP_sf"/>
</dbReference>
<evidence type="ECO:0000256" key="1">
    <source>
        <dbReference type="ARBA" id="ARBA00002053"/>
    </source>
</evidence>
<dbReference type="PANTHER" id="PTHR11306:SF0">
    <property type="entry name" value="PHOSPHATIDYLGLYCEROL_PHOSPHATIDYLINOSITOL TRANSFER PROTEIN"/>
    <property type="match status" value="1"/>
</dbReference>
<evidence type="ECO:0000256" key="6">
    <source>
        <dbReference type="ARBA" id="ARBA00023055"/>
    </source>
</evidence>
<dbReference type="InterPro" id="IPR003172">
    <property type="entry name" value="ML_dom"/>
</dbReference>
<dbReference type="GO" id="GO:0032934">
    <property type="term" value="F:sterol binding"/>
    <property type="evidence" value="ECO:0007669"/>
    <property type="project" value="InterPro"/>
</dbReference>
<reference evidence="9" key="1">
    <citation type="submission" date="2023-03" db="EMBL/GenBank/DDBJ databases">
        <authorList>
            <person name="Steffen K."/>
            <person name="Cardenas P."/>
        </authorList>
    </citation>
    <scope>NUCLEOTIDE SEQUENCE</scope>
</reference>
<dbReference type="Proteomes" id="UP001174909">
    <property type="component" value="Unassembled WGS sequence"/>
</dbReference>
<evidence type="ECO:0000313" key="9">
    <source>
        <dbReference type="EMBL" id="CAI8027760.1"/>
    </source>
</evidence>
<comment type="subunit">
    <text evidence="3">Monomer.</text>
</comment>
<keyword evidence="5 7" id="KW-0732">Signal</keyword>
<dbReference type="SMART" id="SM00737">
    <property type="entry name" value="ML"/>
    <property type="match status" value="1"/>
</dbReference>
<dbReference type="Gene3D" id="2.70.220.10">
    <property type="entry name" value="Ganglioside GM2 activator"/>
    <property type="match status" value="1"/>
</dbReference>
<sequence>MTKEAALLVLVAIGAAVALPMQWLELEHAKTLHKSSRLGEVYKFCNKSLDPLVITNLTLSPDPPREGPLTISVSYHLSEKVTGGVIKVDVKLDGIPVYSNTLDLCQTLVQAGVKCPIGPVSGRKSFDVTLPAIGGHITANAVVTDQNGKELACVDLDFKL</sequence>
<comment type="caution">
    <text evidence="9">The sequence shown here is derived from an EMBL/GenBank/DDBJ whole genome shotgun (WGS) entry which is preliminary data.</text>
</comment>
<dbReference type="InterPro" id="IPR014756">
    <property type="entry name" value="Ig_E-set"/>
</dbReference>
<feature type="chain" id="PRO_5041199917" evidence="7">
    <location>
        <begin position="19"/>
        <end position="160"/>
    </location>
</feature>
<dbReference type="InterPro" id="IPR039670">
    <property type="entry name" value="NPC2-like"/>
</dbReference>
<accession>A0AA35WV37</accession>
<dbReference type="Pfam" id="PF02221">
    <property type="entry name" value="E1_DerP2_DerF2"/>
    <property type="match status" value="1"/>
</dbReference>
<evidence type="ECO:0000256" key="3">
    <source>
        <dbReference type="ARBA" id="ARBA00011245"/>
    </source>
</evidence>
<keyword evidence="6" id="KW-0445">Lipid transport</keyword>
<dbReference type="PANTHER" id="PTHR11306">
    <property type="entry name" value="NIEMANN PICK TYPE C2 PROTEIN NPC2-RELATED"/>
    <property type="match status" value="1"/>
</dbReference>
<dbReference type="EMBL" id="CASHTH010002296">
    <property type="protein sequence ID" value="CAI8027760.1"/>
    <property type="molecule type" value="Genomic_DNA"/>
</dbReference>
<evidence type="ECO:0000256" key="2">
    <source>
        <dbReference type="ARBA" id="ARBA00006370"/>
    </source>
</evidence>
<comment type="function">
    <text evidence="1">Catalyzes the intermembrane transfer of phosphatidylglycerol and phosphatidylinositol.</text>
</comment>
<gene>
    <name evidence="9" type="ORF">GBAR_LOCUS15812</name>
</gene>
<dbReference type="SUPFAM" id="SSF81296">
    <property type="entry name" value="E set domains"/>
    <property type="match status" value="1"/>
</dbReference>
<dbReference type="GO" id="GO:0015918">
    <property type="term" value="P:sterol transport"/>
    <property type="evidence" value="ECO:0007669"/>
    <property type="project" value="InterPro"/>
</dbReference>
<dbReference type="AlphaFoldDB" id="A0AA35WV37"/>
<name>A0AA35WV37_GEOBA</name>
<organism evidence="9 10">
    <name type="scientific">Geodia barretti</name>
    <name type="common">Barrett's horny sponge</name>
    <dbReference type="NCBI Taxonomy" id="519541"/>
    <lineage>
        <taxon>Eukaryota</taxon>
        <taxon>Metazoa</taxon>
        <taxon>Porifera</taxon>
        <taxon>Demospongiae</taxon>
        <taxon>Heteroscleromorpha</taxon>
        <taxon>Tetractinellida</taxon>
        <taxon>Astrophorina</taxon>
        <taxon>Geodiidae</taxon>
        <taxon>Geodia</taxon>
    </lineage>
</organism>
<evidence type="ECO:0000313" key="10">
    <source>
        <dbReference type="Proteomes" id="UP001174909"/>
    </source>
</evidence>
<feature type="domain" description="MD-2-related lipid-recognition" evidence="8">
    <location>
        <begin position="42"/>
        <end position="158"/>
    </location>
</feature>
<keyword evidence="4" id="KW-0813">Transport</keyword>
<evidence type="ECO:0000259" key="8">
    <source>
        <dbReference type="SMART" id="SM00737"/>
    </source>
</evidence>
<evidence type="ECO:0000256" key="5">
    <source>
        <dbReference type="ARBA" id="ARBA00022729"/>
    </source>
</evidence>
<feature type="signal peptide" evidence="7">
    <location>
        <begin position="1"/>
        <end position="18"/>
    </location>
</feature>
<evidence type="ECO:0000256" key="4">
    <source>
        <dbReference type="ARBA" id="ARBA00022448"/>
    </source>
</evidence>
<protein>
    <submittedName>
        <fullName evidence="9">Phosphatidylglycerol/phosphatidylinositol transfer protein DDB_G0278295</fullName>
    </submittedName>
</protein>
<evidence type="ECO:0000256" key="7">
    <source>
        <dbReference type="SAM" id="SignalP"/>
    </source>
</evidence>
<keyword evidence="10" id="KW-1185">Reference proteome</keyword>
<proteinExistence type="inferred from homology"/>